<protein>
    <submittedName>
        <fullName evidence="1">Uncharacterized protein</fullName>
    </submittedName>
</protein>
<name>A0A067K1F8_JATCU</name>
<evidence type="ECO:0000313" key="1">
    <source>
        <dbReference type="EMBL" id="KDP30056.1"/>
    </source>
</evidence>
<reference evidence="1 2" key="1">
    <citation type="journal article" date="2014" name="PLoS ONE">
        <title>Global Analysis of Gene Expression Profiles in Physic Nut (Jatropha curcas L.) Seedlings Exposed to Salt Stress.</title>
        <authorList>
            <person name="Zhang L."/>
            <person name="Zhang C."/>
            <person name="Wu P."/>
            <person name="Chen Y."/>
            <person name="Li M."/>
            <person name="Jiang H."/>
            <person name="Wu G."/>
        </authorList>
    </citation>
    <scope>NUCLEOTIDE SEQUENCE [LARGE SCALE GENOMIC DNA]</scope>
    <source>
        <strain evidence="2">cv. GZQX0401</strain>
        <tissue evidence="1">Young leaves</tissue>
    </source>
</reference>
<keyword evidence="2" id="KW-1185">Reference proteome</keyword>
<accession>A0A067K1F8</accession>
<gene>
    <name evidence="1" type="ORF">JCGZ_18381</name>
</gene>
<organism evidence="1 2">
    <name type="scientific">Jatropha curcas</name>
    <name type="common">Barbados nut</name>
    <dbReference type="NCBI Taxonomy" id="180498"/>
    <lineage>
        <taxon>Eukaryota</taxon>
        <taxon>Viridiplantae</taxon>
        <taxon>Streptophyta</taxon>
        <taxon>Embryophyta</taxon>
        <taxon>Tracheophyta</taxon>
        <taxon>Spermatophyta</taxon>
        <taxon>Magnoliopsida</taxon>
        <taxon>eudicotyledons</taxon>
        <taxon>Gunneridae</taxon>
        <taxon>Pentapetalae</taxon>
        <taxon>rosids</taxon>
        <taxon>fabids</taxon>
        <taxon>Malpighiales</taxon>
        <taxon>Euphorbiaceae</taxon>
        <taxon>Crotonoideae</taxon>
        <taxon>Jatropheae</taxon>
        <taxon>Jatropha</taxon>
    </lineage>
</organism>
<proteinExistence type="predicted"/>
<evidence type="ECO:0000313" key="2">
    <source>
        <dbReference type="Proteomes" id="UP000027138"/>
    </source>
</evidence>
<sequence>MDLSVRGAHLKLLNSLSWDRIERYIWGDVADYPDFIQVAVGSIRLEQDITAAQRESAATNHLAMFMPGAYAIFMQTQLLVHIPPPTKFDPFVEAEELDKGQRGAPVYQHSKRVRRGSDSRALDTTIIVGNLEHGPGDSFSFILDRKGQTTQVYPRLILQVSNSDYNEVCQLYEVAHLKLAVARLSDEHVSRASIAPPIGRSRGMQHGGRTGRGVGCRLVIIEETKVTSGDGLEETASNMS</sequence>
<dbReference type="Proteomes" id="UP000027138">
    <property type="component" value="Unassembled WGS sequence"/>
</dbReference>
<dbReference type="AlphaFoldDB" id="A0A067K1F8"/>
<dbReference type="EMBL" id="KK914714">
    <property type="protein sequence ID" value="KDP30056.1"/>
    <property type="molecule type" value="Genomic_DNA"/>
</dbReference>